<dbReference type="KEGG" id="loa:LOAG_12847"/>
<dbReference type="SMART" id="SM00355">
    <property type="entry name" value="ZnF_C2H2"/>
    <property type="match status" value="2"/>
</dbReference>
<keyword evidence="4 7" id="KW-0863">Zinc-finger</keyword>
<dbReference type="InParanoid" id="A0A1S0TLJ5"/>
<organism evidence="9">
    <name type="scientific">Loa loa</name>
    <name type="common">Eye worm</name>
    <name type="synonym">Filaria loa</name>
    <dbReference type="NCBI Taxonomy" id="7209"/>
    <lineage>
        <taxon>Eukaryota</taxon>
        <taxon>Metazoa</taxon>
        <taxon>Ecdysozoa</taxon>
        <taxon>Nematoda</taxon>
        <taxon>Chromadorea</taxon>
        <taxon>Rhabditida</taxon>
        <taxon>Spirurina</taxon>
        <taxon>Spiruromorpha</taxon>
        <taxon>Filarioidea</taxon>
        <taxon>Onchocercidae</taxon>
        <taxon>Loa</taxon>
    </lineage>
</organism>
<keyword evidence="2" id="KW-0479">Metal-binding</keyword>
<sequence length="72" mass="8491">MSIIWPECNMSFIWPSLLNMHKKIHTGEKPHCCLECGMNFTHPWGMNTHKRIHTGRNRILVWNVGRVSPSHR</sequence>
<evidence type="ECO:0000256" key="5">
    <source>
        <dbReference type="ARBA" id="ARBA00022833"/>
    </source>
</evidence>
<comment type="subcellular location">
    <subcellularLocation>
        <location evidence="1">Nucleus</location>
    </subcellularLocation>
</comment>
<feature type="domain" description="C2H2-type" evidence="8">
    <location>
        <begin position="7"/>
        <end position="30"/>
    </location>
</feature>
<protein>
    <submittedName>
        <fullName evidence="9">Zinc finger protein</fullName>
    </submittedName>
</protein>
<evidence type="ECO:0000256" key="6">
    <source>
        <dbReference type="ARBA" id="ARBA00023242"/>
    </source>
</evidence>
<proteinExistence type="predicted"/>
<dbReference type="SUPFAM" id="SSF57667">
    <property type="entry name" value="beta-beta-alpha zinc fingers"/>
    <property type="match status" value="1"/>
</dbReference>
<dbReference type="GO" id="GO:0000978">
    <property type="term" value="F:RNA polymerase II cis-regulatory region sequence-specific DNA binding"/>
    <property type="evidence" value="ECO:0007669"/>
    <property type="project" value="TreeGrafter"/>
</dbReference>
<dbReference type="GO" id="GO:0008270">
    <property type="term" value="F:zinc ion binding"/>
    <property type="evidence" value="ECO:0007669"/>
    <property type="project" value="UniProtKB-KW"/>
</dbReference>
<feature type="non-terminal residue" evidence="9">
    <location>
        <position position="72"/>
    </location>
</feature>
<feature type="domain" description="C2H2-type" evidence="8">
    <location>
        <begin position="31"/>
        <end position="58"/>
    </location>
</feature>
<evidence type="ECO:0000313" key="9">
    <source>
        <dbReference type="EMBL" id="EFO15661.2"/>
    </source>
</evidence>
<dbReference type="GeneID" id="9950314"/>
<dbReference type="RefSeq" id="XP_003148407.2">
    <property type="nucleotide sequence ID" value="XM_003148359.2"/>
</dbReference>
<dbReference type="GO" id="GO:0000981">
    <property type="term" value="F:DNA-binding transcription factor activity, RNA polymerase II-specific"/>
    <property type="evidence" value="ECO:0007669"/>
    <property type="project" value="TreeGrafter"/>
</dbReference>
<dbReference type="AlphaFoldDB" id="A0A1S0TLJ5"/>
<evidence type="ECO:0000259" key="8">
    <source>
        <dbReference type="PROSITE" id="PS50157"/>
    </source>
</evidence>
<accession>A0A1S0TLJ5</accession>
<dbReference type="Gene3D" id="3.30.160.60">
    <property type="entry name" value="Classic Zinc Finger"/>
    <property type="match status" value="2"/>
</dbReference>
<keyword evidence="3" id="KW-0677">Repeat</keyword>
<dbReference type="InterPro" id="IPR013087">
    <property type="entry name" value="Znf_C2H2_type"/>
</dbReference>
<evidence type="ECO:0000256" key="1">
    <source>
        <dbReference type="ARBA" id="ARBA00004123"/>
    </source>
</evidence>
<evidence type="ECO:0000256" key="7">
    <source>
        <dbReference type="PROSITE-ProRule" id="PRU00042"/>
    </source>
</evidence>
<dbReference type="EMBL" id="JH712574">
    <property type="protein sequence ID" value="EFO15661.2"/>
    <property type="molecule type" value="Genomic_DNA"/>
</dbReference>
<gene>
    <name evidence="9" type="ORF">LOAG_12847</name>
</gene>
<keyword evidence="6" id="KW-0539">Nucleus</keyword>
<evidence type="ECO:0000256" key="2">
    <source>
        <dbReference type="ARBA" id="ARBA00022723"/>
    </source>
</evidence>
<reference evidence="9" key="1">
    <citation type="submission" date="2012-04" db="EMBL/GenBank/DDBJ databases">
        <title>The Genome Sequence of Loa loa.</title>
        <authorList>
            <consortium name="The Broad Institute Genome Sequencing Platform"/>
            <consortium name="Broad Institute Genome Sequencing Center for Infectious Disease"/>
            <person name="Nutman T.B."/>
            <person name="Fink D.L."/>
            <person name="Russ C."/>
            <person name="Young S."/>
            <person name="Zeng Q."/>
            <person name="Gargeya S."/>
            <person name="Alvarado L."/>
            <person name="Berlin A."/>
            <person name="Chapman S.B."/>
            <person name="Chen Z."/>
            <person name="Freedman E."/>
            <person name="Gellesch M."/>
            <person name="Goldberg J."/>
            <person name="Griggs A."/>
            <person name="Gujja S."/>
            <person name="Heilman E.R."/>
            <person name="Heiman D."/>
            <person name="Howarth C."/>
            <person name="Mehta T."/>
            <person name="Neiman D."/>
            <person name="Pearson M."/>
            <person name="Roberts A."/>
            <person name="Saif S."/>
            <person name="Shea T."/>
            <person name="Shenoy N."/>
            <person name="Sisk P."/>
            <person name="Stolte C."/>
            <person name="Sykes S."/>
            <person name="White J."/>
            <person name="Yandava C."/>
            <person name="Haas B."/>
            <person name="Henn M.R."/>
            <person name="Nusbaum C."/>
            <person name="Birren B."/>
        </authorList>
    </citation>
    <scope>NUCLEOTIDE SEQUENCE [LARGE SCALE GENOMIC DNA]</scope>
</reference>
<dbReference type="PROSITE" id="PS50157">
    <property type="entry name" value="ZINC_FINGER_C2H2_2"/>
    <property type="match status" value="2"/>
</dbReference>
<evidence type="ECO:0000256" key="4">
    <source>
        <dbReference type="ARBA" id="ARBA00022771"/>
    </source>
</evidence>
<dbReference type="GO" id="GO:0005634">
    <property type="term" value="C:nucleus"/>
    <property type="evidence" value="ECO:0007669"/>
    <property type="project" value="UniProtKB-SubCell"/>
</dbReference>
<dbReference type="CTD" id="9950314"/>
<dbReference type="FunFam" id="3.30.160.60:FF:002343">
    <property type="entry name" value="Zinc finger protein 33A"/>
    <property type="match status" value="1"/>
</dbReference>
<dbReference type="OrthoDB" id="427030at2759"/>
<dbReference type="PANTHER" id="PTHR23226">
    <property type="entry name" value="ZINC FINGER AND SCAN DOMAIN-CONTAINING"/>
    <property type="match status" value="1"/>
</dbReference>
<name>A0A1S0TLJ5_LOALO</name>
<keyword evidence="5" id="KW-0862">Zinc</keyword>
<dbReference type="PANTHER" id="PTHR23226:SF416">
    <property type="entry name" value="FI01424P"/>
    <property type="match status" value="1"/>
</dbReference>
<evidence type="ECO:0000256" key="3">
    <source>
        <dbReference type="ARBA" id="ARBA00022737"/>
    </source>
</evidence>
<dbReference type="InterPro" id="IPR036236">
    <property type="entry name" value="Znf_C2H2_sf"/>
</dbReference>
<dbReference type="PROSITE" id="PS00028">
    <property type="entry name" value="ZINC_FINGER_C2H2_1"/>
    <property type="match status" value="1"/>
</dbReference>